<proteinExistence type="predicted"/>
<reference evidence="1 2" key="1">
    <citation type="submission" date="2021-08" db="EMBL/GenBank/DDBJ databases">
        <authorList>
            <person name="Shneider M.M."/>
            <person name="Timoshina O.Y."/>
            <person name="Popova A.V."/>
            <person name="Mikhailova Y.V."/>
            <person name="Yanushevich Y.G."/>
            <person name="Shelenkov A.A."/>
            <person name="Miroshnikov K.A."/>
        </authorList>
    </citation>
    <scope>NUCLEOTIDE SEQUENCE [LARGE SCALE GENOMIC DNA]</scope>
</reference>
<organism evidence="1 2">
    <name type="scientific">Acinetobacter phage APK77</name>
    <dbReference type="NCBI Taxonomy" id="2873389"/>
    <lineage>
        <taxon>Viruses</taxon>
        <taxon>Duplodnaviria</taxon>
        <taxon>Heunggongvirae</taxon>
        <taxon>Uroviricota</taxon>
        <taxon>Caudoviricetes</taxon>
        <taxon>Autographivirales</taxon>
        <taxon>Autoscriptoviridae</taxon>
        <taxon>Beijerinckvirinae</taxon>
        <taxon>Friunavirus</taxon>
        <taxon>Friunavirus APK77</taxon>
    </lineage>
</organism>
<protein>
    <submittedName>
        <fullName evidence="1">Uncharacterized protein</fullName>
    </submittedName>
</protein>
<keyword evidence="2" id="KW-1185">Reference proteome</keyword>
<evidence type="ECO:0000313" key="1">
    <source>
        <dbReference type="EMBL" id="UAW09887.1"/>
    </source>
</evidence>
<gene>
    <name evidence="1" type="ORF">APK77_21</name>
</gene>
<dbReference type="Proteomes" id="UP000828012">
    <property type="component" value="Segment"/>
</dbReference>
<name>A0AAE9BS99_9CAUD</name>
<accession>A0AAE9BS99</accession>
<evidence type="ECO:0000313" key="2">
    <source>
        <dbReference type="Proteomes" id="UP000828012"/>
    </source>
</evidence>
<sequence>MDSVHSTMRIVLYYLKQVNKRLKK</sequence>
<dbReference type="EMBL" id="MZ868726">
    <property type="protein sequence ID" value="UAW09887.1"/>
    <property type="molecule type" value="Genomic_DNA"/>
</dbReference>